<accession>A0A3L8PYK6</accession>
<feature type="signal peptide" evidence="1">
    <location>
        <begin position="1"/>
        <end position="25"/>
    </location>
</feature>
<feature type="chain" id="PRO_5018056008" description="DUF4410 domain-containing protein" evidence="1">
    <location>
        <begin position="26"/>
        <end position="180"/>
    </location>
</feature>
<protein>
    <recommendedName>
        <fullName evidence="4">DUF4410 domain-containing protein</fullName>
    </recommendedName>
</protein>
<keyword evidence="3" id="KW-1185">Reference proteome</keyword>
<organism evidence="2 3">
    <name type="scientific">Parashewanella curva</name>
    <dbReference type="NCBI Taxonomy" id="2338552"/>
    <lineage>
        <taxon>Bacteria</taxon>
        <taxon>Pseudomonadati</taxon>
        <taxon>Pseudomonadota</taxon>
        <taxon>Gammaproteobacteria</taxon>
        <taxon>Alteromonadales</taxon>
        <taxon>Shewanellaceae</taxon>
        <taxon>Parashewanella</taxon>
    </lineage>
</organism>
<dbReference type="Proteomes" id="UP000281474">
    <property type="component" value="Unassembled WGS sequence"/>
</dbReference>
<evidence type="ECO:0000313" key="2">
    <source>
        <dbReference type="EMBL" id="RLV60537.1"/>
    </source>
</evidence>
<dbReference type="EMBL" id="QZEI01000014">
    <property type="protein sequence ID" value="RLV60537.1"/>
    <property type="molecule type" value="Genomic_DNA"/>
</dbReference>
<keyword evidence="1" id="KW-0732">Signal</keyword>
<name>A0A3L8PYK6_9GAMM</name>
<sequence>MMNLFKSFVCCIFAVTLLGCGAAHVNTKIHSENLKNYKNVYLSKVNVYSLESSAKDNAKLQAKLKNWQRFSKHQLTQTLQKNGYKISQSMDTSNPQLLADLDINVKYGNRALRWLVGEFGAGKGRVHSILKLKDARTKTVVYHIESESDLRVGGAGGDMEKVLKNNIYKLMAEYKKQHNL</sequence>
<reference evidence="2 3" key="1">
    <citation type="submission" date="2018-09" db="EMBL/GenBank/DDBJ databases">
        <title>Phylogeny of the Shewanellaceae, and recommendation for two new genera, Pseudoshewanella and Parashewanella.</title>
        <authorList>
            <person name="Wang G."/>
        </authorList>
    </citation>
    <scope>NUCLEOTIDE SEQUENCE [LARGE SCALE GENOMIC DNA]</scope>
    <source>
        <strain evidence="2 3">C51</strain>
    </source>
</reference>
<dbReference type="AlphaFoldDB" id="A0A3L8PYK6"/>
<evidence type="ECO:0000313" key="3">
    <source>
        <dbReference type="Proteomes" id="UP000281474"/>
    </source>
</evidence>
<dbReference type="Pfam" id="PF10923">
    <property type="entry name" value="BrxC_BrxD"/>
    <property type="match status" value="1"/>
</dbReference>
<evidence type="ECO:0008006" key="4">
    <source>
        <dbReference type="Google" id="ProtNLM"/>
    </source>
</evidence>
<gene>
    <name evidence="2" type="ORF">D5018_06205</name>
</gene>
<comment type="caution">
    <text evidence="2">The sequence shown here is derived from an EMBL/GenBank/DDBJ whole genome shotgun (WGS) entry which is preliminary data.</text>
</comment>
<evidence type="ECO:0000256" key="1">
    <source>
        <dbReference type="SAM" id="SignalP"/>
    </source>
</evidence>
<dbReference type="PROSITE" id="PS51257">
    <property type="entry name" value="PROKAR_LIPOPROTEIN"/>
    <property type="match status" value="1"/>
</dbReference>
<dbReference type="InterPro" id="IPR021228">
    <property type="entry name" value="BrxD"/>
</dbReference>
<dbReference type="RefSeq" id="WP_121838144.1">
    <property type="nucleotide sequence ID" value="NZ_ML014763.1"/>
</dbReference>
<proteinExistence type="predicted"/>